<accession>A0A1Y1JEC6</accession>
<keyword evidence="4" id="KW-0808">Transferase</keyword>
<keyword evidence="2" id="KW-1133">Transmembrane helix</keyword>
<reference evidence="5" key="1">
    <citation type="submission" date="2017-04" db="EMBL/GenBank/DDBJ databases">
        <title>Plasmodium gonderi genome.</title>
        <authorList>
            <person name="Arisue N."/>
            <person name="Honma H."/>
            <person name="Kawai S."/>
            <person name="Tougan T."/>
            <person name="Tanabe K."/>
            <person name="Horii T."/>
        </authorList>
    </citation>
    <scope>NUCLEOTIDE SEQUENCE [LARGE SCALE GENOMIC DNA]</scope>
    <source>
        <strain evidence="5">ATCC 30045</strain>
    </source>
</reference>
<dbReference type="InterPro" id="IPR053235">
    <property type="entry name" value="Ser_Thr_kinase"/>
</dbReference>
<dbReference type="GO" id="GO:0004674">
    <property type="term" value="F:protein serine/threonine kinase activity"/>
    <property type="evidence" value="ECO:0007669"/>
    <property type="project" value="TreeGrafter"/>
</dbReference>
<evidence type="ECO:0000313" key="4">
    <source>
        <dbReference type="EMBL" id="GAW80610.1"/>
    </source>
</evidence>
<sequence length="327" mass="39114">MGILYATKEKHTKYFHRGYVIESSSRHSDDAELYACTFLRKGEKRLVRKLCKNVLNGATFDYLLKLRTLTYDSAFIMPRYLLKVYNMYKDENSVHVVMERCTGGFLFDVLKENDTIISERILAEWFSQIISALLFLEEQNIYHGNLNGYCVYLKDQSREEVRVSLLSKDKKYDNIDYKGDLYGLFFIRSPQEIRKMYYDKNNTWYIGLLLYFMLMGSYPFFSEDVLQTYSDIAQDEVSFVHLKFEHTYLSNDICNFLKCALEKNYDKRPYLSELANHPWIRDREKLSMNNIIDEKTRKSARDLIKFLEQEILKTEEDYDEVEFNKNW</sequence>
<keyword evidence="5" id="KW-1185">Reference proteome</keyword>
<dbReference type="PROSITE" id="PS50011">
    <property type="entry name" value="PROTEIN_KINASE_DOM"/>
    <property type="match status" value="1"/>
</dbReference>
<proteinExistence type="predicted"/>
<dbReference type="InterPro" id="IPR011009">
    <property type="entry name" value="Kinase-like_dom_sf"/>
</dbReference>
<comment type="caution">
    <text evidence="4">The sequence shown here is derived from an EMBL/GenBank/DDBJ whole genome shotgun (WGS) entry which is preliminary data.</text>
</comment>
<protein>
    <submittedName>
        <fullName evidence="4">Protein kinase</fullName>
    </submittedName>
</protein>
<dbReference type="OMA" id="NNTWYIG"/>
<keyword evidence="2" id="KW-0812">Transmembrane</keyword>
<evidence type="ECO:0000313" key="5">
    <source>
        <dbReference type="Proteomes" id="UP000195521"/>
    </source>
</evidence>
<organism evidence="4 5">
    <name type="scientific">Plasmodium gonderi</name>
    <dbReference type="NCBI Taxonomy" id="77519"/>
    <lineage>
        <taxon>Eukaryota</taxon>
        <taxon>Sar</taxon>
        <taxon>Alveolata</taxon>
        <taxon>Apicomplexa</taxon>
        <taxon>Aconoidasida</taxon>
        <taxon>Haemosporida</taxon>
        <taxon>Plasmodiidae</taxon>
        <taxon>Plasmodium</taxon>
        <taxon>Plasmodium (Plasmodium)</taxon>
    </lineage>
</organism>
<keyword evidence="2" id="KW-0472">Membrane</keyword>
<name>A0A1Y1JEC6_PLAGO</name>
<dbReference type="AlphaFoldDB" id="A0A1Y1JEC6"/>
<gene>
    <name evidence="4" type="ORF">PGO_081760</name>
</gene>
<dbReference type="GeneID" id="39747325"/>
<dbReference type="Proteomes" id="UP000195521">
    <property type="component" value="Unassembled WGS sequence"/>
</dbReference>
<dbReference type="SMART" id="SM00220">
    <property type="entry name" value="S_TKc"/>
    <property type="match status" value="1"/>
</dbReference>
<dbReference type="Pfam" id="PF00069">
    <property type="entry name" value="Pkinase"/>
    <property type="match status" value="1"/>
</dbReference>
<keyword evidence="1" id="KW-0175">Coiled coil</keyword>
<dbReference type="PANTHER" id="PTHR24361">
    <property type="entry name" value="MITOGEN-ACTIVATED KINASE KINASE KINASE"/>
    <property type="match status" value="1"/>
</dbReference>
<feature type="coiled-coil region" evidence="1">
    <location>
        <begin position="297"/>
        <end position="324"/>
    </location>
</feature>
<evidence type="ECO:0000256" key="2">
    <source>
        <dbReference type="SAM" id="Phobius"/>
    </source>
</evidence>
<feature type="transmembrane region" description="Helical" evidence="2">
    <location>
        <begin position="203"/>
        <end position="221"/>
    </location>
</feature>
<feature type="domain" description="Protein kinase" evidence="3">
    <location>
        <begin position="1"/>
        <end position="280"/>
    </location>
</feature>
<dbReference type="InterPro" id="IPR000719">
    <property type="entry name" value="Prot_kinase_dom"/>
</dbReference>
<dbReference type="GO" id="GO:0005524">
    <property type="term" value="F:ATP binding"/>
    <property type="evidence" value="ECO:0007669"/>
    <property type="project" value="InterPro"/>
</dbReference>
<dbReference type="OrthoDB" id="541276at2759"/>
<dbReference type="EMBL" id="BDQF01000009">
    <property type="protein sequence ID" value="GAW80610.1"/>
    <property type="molecule type" value="Genomic_DNA"/>
</dbReference>
<dbReference type="SUPFAM" id="SSF56112">
    <property type="entry name" value="Protein kinase-like (PK-like)"/>
    <property type="match status" value="1"/>
</dbReference>
<evidence type="ECO:0000256" key="1">
    <source>
        <dbReference type="SAM" id="Coils"/>
    </source>
</evidence>
<dbReference type="Gene3D" id="1.10.510.10">
    <property type="entry name" value="Transferase(Phosphotransferase) domain 1"/>
    <property type="match status" value="1"/>
</dbReference>
<dbReference type="RefSeq" id="XP_028543199.1">
    <property type="nucleotide sequence ID" value="XM_028687398.1"/>
</dbReference>
<dbReference type="GO" id="GO:0005737">
    <property type="term" value="C:cytoplasm"/>
    <property type="evidence" value="ECO:0007669"/>
    <property type="project" value="TreeGrafter"/>
</dbReference>
<keyword evidence="4" id="KW-0418">Kinase</keyword>
<evidence type="ECO:0000259" key="3">
    <source>
        <dbReference type="PROSITE" id="PS50011"/>
    </source>
</evidence>